<dbReference type="InterPro" id="IPR042099">
    <property type="entry name" value="ANL_N_sf"/>
</dbReference>
<organism evidence="3 4">
    <name type="scientific">Marinimicrococcus flavescens</name>
    <dbReference type="NCBI Taxonomy" id="3031815"/>
    <lineage>
        <taxon>Bacteria</taxon>
        <taxon>Pseudomonadati</taxon>
        <taxon>Pseudomonadota</taxon>
        <taxon>Alphaproteobacteria</taxon>
        <taxon>Geminicoccales</taxon>
        <taxon>Geminicoccaceae</taxon>
        <taxon>Marinimicrococcus</taxon>
    </lineage>
</organism>
<dbReference type="GO" id="GO:0016878">
    <property type="term" value="F:acid-thiol ligase activity"/>
    <property type="evidence" value="ECO:0007669"/>
    <property type="project" value="UniProtKB-ARBA"/>
</dbReference>
<dbReference type="InterPro" id="IPR025110">
    <property type="entry name" value="AMP-bd_C"/>
</dbReference>
<protein>
    <submittedName>
        <fullName evidence="3">AMP-binding protein</fullName>
    </submittedName>
</protein>
<proteinExistence type="predicted"/>
<dbReference type="InterPro" id="IPR050237">
    <property type="entry name" value="ATP-dep_AMP-bd_enzyme"/>
</dbReference>
<dbReference type="Gene3D" id="3.40.50.12780">
    <property type="entry name" value="N-terminal domain of ligase-like"/>
    <property type="match status" value="1"/>
</dbReference>
<dbReference type="Pfam" id="PF00501">
    <property type="entry name" value="AMP-binding"/>
    <property type="match status" value="1"/>
</dbReference>
<name>A0AAP3UY81_9PROT</name>
<dbReference type="RefSeq" id="WP_327787267.1">
    <property type="nucleotide sequence ID" value="NZ_JARGEQ010000001.1"/>
</dbReference>
<dbReference type="PANTHER" id="PTHR43767:SF1">
    <property type="entry name" value="NONRIBOSOMAL PEPTIDE SYNTHASE PES1 (EUROFUNG)-RELATED"/>
    <property type="match status" value="1"/>
</dbReference>
<evidence type="ECO:0000259" key="1">
    <source>
        <dbReference type="Pfam" id="PF00501"/>
    </source>
</evidence>
<evidence type="ECO:0000259" key="2">
    <source>
        <dbReference type="Pfam" id="PF13193"/>
    </source>
</evidence>
<comment type="caution">
    <text evidence="3">The sequence shown here is derived from an EMBL/GenBank/DDBJ whole genome shotgun (WGS) entry which is preliminary data.</text>
</comment>
<dbReference type="Pfam" id="PF13193">
    <property type="entry name" value="AMP-binding_C"/>
    <property type="match status" value="1"/>
</dbReference>
<dbReference type="Gene3D" id="3.30.300.30">
    <property type="match status" value="1"/>
</dbReference>
<dbReference type="AlphaFoldDB" id="A0AAP3UY81"/>
<dbReference type="Proteomes" id="UP001301140">
    <property type="component" value="Unassembled WGS sequence"/>
</dbReference>
<dbReference type="EMBL" id="JARGEQ010000001">
    <property type="protein sequence ID" value="MDF1584861.1"/>
    <property type="molecule type" value="Genomic_DNA"/>
</dbReference>
<feature type="domain" description="AMP-binding enzyme C-terminal" evidence="2">
    <location>
        <begin position="399"/>
        <end position="471"/>
    </location>
</feature>
<keyword evidence="4" id="KW-1185">Reference proteome</keyword>
<dbReference type="InterPro" id="IPR045851">
    <property type="entry name" value="AMP-bd_C_sf"/>
</dbReference>
<sequence>MNVADHLTRHAAERPCAVAAIHRDRLVRYGELDTLVWRMAAALRTQGLGPGDRVGVTVRQPVLHLVAMLALARLGAVQMGLAASEPVERRRSLAGRLRLAAVLVDQNDAAQGAPALMLDPAWLKAGAVQVDRSLRNEGGDGLLMIAGSSGTTGAGKLYAVSHSDELVRAARDATVFGWRPAERYLNLVDLHFAVGRRRVLHCLVAGGCVFLPPGEITWSEIAEAIDRHAVTHVSCTPVHATAMLEHLPSEQPRFPDLRVLRVGAAAVPEALRAQIRRRLTPNLYINYGSNEGGTIAGADPALQRLVPGTVGRPMAGLEVEVVDADGRPLPAGETGQVRLRGPGVIREYLDDPEATALAFRDGWFHPGDLACFTAEGALLHHGRADDVMVFDGINIHPGEIEQVLLEHEAVVEAAAFGLASQRHQHVPAAAVVLRRPVGMEVLIRFCRERLGVRAPRRLFSVESLPRNATGKILRREIAVRLGGAARAD</sequence>
<feature type="domain" description="AMP-dependent synthetase/ligase" evidence="1">
    <location>
        <begin position="8"/>
        <end position="349"/>
    </location>
</feature>
<reference evidence="3 4" key="1">
    <citation type="submission" date="2023-03" db="EMBL/GenBank/DDBJ databases">
        <title>YIM 152171 draft genome.</title>
        <authorList>
            <person name="Yang Z."/>
        </authorList>
    </citation>
    <scope>NUCLEOTIDE SEQUENCE [LARGE SCALE GENOMIC DNA]</scope>
    <source>
        <strain evidence="3 4">YIM 152171</strain>
    </source>
</reference>
<dbReference type="PANTHER" id="PTHR43767">
    <property type="entry name" value="LONG-CHAIN-FATTY-ACID--COA LIGASE"/>
    <property type="match status" value="1"/>
</dbReference>
<evidence type="ECO:0000313" key="3">
    <source>
        <dbReference type="EMBL" id="MDF1584861.1"/>
    </source>
</evidence>
<gene>
    <name evidence="3" type="ORF">PZ740_00505</name>
</gene>
<evidence type="ECO:0000313" key="4">
    <source>
        <dbReference type="Proteomes" id="UP001301140"/>
    </source>
</evidence>
<dbReference type="SUPFAM" id="SSF56801">
    <property type="entry name" value="Acetyl-CoA synthetase-like"/>
    <property type="match status" value="1"/>
</dbReference>
<accession>A0AAP3UY81</accession>
<dbReference type="InterPro" id="IPR000873">
    <property type="entry name" value="AMP-dep_synth/lig_dom"/>
</dbReference>